<sequence>MPLVHGRIRSYSDNSNPNRTAYLDHSGHVGAVGCGEAGDITLVDAPFDDQTDAPDHTRYVGFDGDREEAVVAVRTSGPLQYVVSLATALASPRLINRALTDSRLESLEDLPAILRDARCIGGLSDEALEDPEALREAFIEWGTDLEDLTAKLSAGEYEDRDRFRGSIMRSAHGLAGSIVHLFDALGIDVVRELRVPSGLDTNSLNELATTISIATAIQSKYGAFACYRQLFESREEKRQSALSPTVDANDPLGTLIGSVVVRGEDIYRLRPKLEQSLETPAALAEDAPEFAVLVSLSTVDRTAYASAATRILQFKNLRPTRETISLLHA</sequence>
<dbReference type="Proteomes" id="UP000011531">
    <property type="component" value="Unassembled WGS sequence"/>
</dbReference>
<reference evidence="1 2" key="1">
    <citation type="journal article" date="2014" name="PLoS Genet.">
        <title>Phylogenetically driven sequencing of extremely halophilic archaea reveals strategies for static and dynamic osmo-response.</title>
        <authorList>
            <person name="Becker E.A."/>
            <person name="Seitzer P.M."/>
            <person name="Tritt A."/>
            <person name="Larsen D."/>
            <person name="Krusor M."/>
            <person name="Yao A.I."/>
            <person name="Wu D."/>
            <person name="Madern D."/>
            <person name="Eisen J.A."/>
            <person name="Darling A.E."/>
            <person name="Facciotti M.T."/>
        </authorList>
    </citation>
    <scope>NUCLEOTIDE SEQUENCE [LARGE SCALE GENOMIC DNA]</scope>
    <source>
        <strain evidence="1 2">DSM 18795</strain>
    </source>
</reference>
<accession>L9XNU0</accession>
<proteinExistence type="predicted"/>
<keyword evidence="2" id="KW-1185">Reference proteome</keyword>
<organism evidence="1 2">
    <name type="scientific">Natronococcus jeotgali DSM 18795</name>
    <dbReference type="NCBI Taxonomy" id="1227498"/>
    <lineage>
        <taxon>Archaea</taxon>
        <taxon>Methanobacteriati</taxon>
        <taxon>Methanobacteriota</taxon>
        <taxon>Stenosarchaea group</taxon>
        <taxon>Halobacteria</taxon>
        <taxon>Halobacteriales</taxon>
        <taxon>Natrialbaceae</taxon>
        <taxon>Natronococcus</taxon>
    </lineage>
</organism>
<dbReference type="PATRIC" id="fig|1227498.3.peg.1480"/>
<protein>
    <submittedName>
        <fullName evidence="1">Uncharacterized protein</fullName>
    </submittedName>
</protein>
<evidence type="ECO:0000313" key="2">
    <source>
        <dbReference type="Proteomes" id="UP000011531"/>
    </source>
</evidence>
<dbReference type="AlphaFoldDB" id="L9XNU0"/>
<evidence type="ECO:0000313" key="1">
    <source>
        <dbReference type="EMBL" id="ELY63420.1"/>
    </source>
</evidence>
<dbReference type="EMBL" id="AOIA01000045">
    <property type="protein sequence ID" value="ELY63420.1"/>
    <property type="molecule type" value="Genomic_DNA"/>
</dbReference>
<dbReference type="STRING" id="1227498.C492_07270"/>
<comment type="caution">
    <text evidence="1">The sequence shown here is derived from an EMBL/GenBank/DDBJ whole genome shotgun (WGS) entry which is preliminary data.</text>
</comment>
<name>L9XNU0_9EURY</name>
<gene>
    <name evidence="1" type="ORF">C492_07270</name>
</gene>